<gene>
    <name evidence="5" type="ORF">FSCOSCO3_A037663</name>
</gene>
<dbReference type="Pfam" id="PF13020">
    <property type="entry name" value="NOV_C"/>
    <property type="match status" value="1"/>
</dbReference>
<evidence type="ECO:0000256" key="1">
    <source>
        <dbReference type="ARBA" id="ARBA00022782"/>
    </source>
</evidence>
<protein>
    <submittedName>
        <fullName evidence="5">Uncharacterized protein wu:fj29h11 isoform X1</fullName>
    </submittedName>
</protein>
<feature type="region of interest" description="Disordered" evidence="3">
    <location>
        <begin position="2775"/>
        <end position="2838"/>
    </location>
</feature>
<dbReference type="PROSITE" id="PS51644">
    <property type="entry name" value="HTH_OST"/>
    <property type="match status" value="2"/>
</dbReference>
<sequence length="3098" mass="346648">MYIFITLLYCIVVLVIRRTFALLSASERDEQQILISGGKKALQKMEKVLQNIVAMVQEHPAGIPLKKLAVLYSQTYHKNLTLSTLGFDSMASLVASLDRDLVVKGELVFYIDQRRETLENIVAMVKEHPSGVPIKKLAVLYSQTYHENLTLSFLGFDSIANLVASLDRHLVVKGELVFHKDHMDSGSRARAGASAKATKDGKKMENVQENIVAMMKEHPDGVLLKKVAIAYSQKYHHNLAVASMGFKTISDLVESLKGDLVVEGEEVFHKIHHPRNRRSSGTSAKATEGSRPATPQRTEALTEKSSTTPSVPVQLVSPPVSALNFLGPPLFTTSSSLFSTPVLTVDPVWTGSKPAEKLTQQQLYQRVLEVMKKYQLISPSMDQLKTCYFRLFAEELPIAQYMSLYDNWEMTKKPLIQPEPTADRVTAPLQITTAAPSLTKEPGKEQQQQLQPIASSLFIGSDFPVLGADVNVTKEQKSKTRDATPKEGSTTVFRESYYTQLREVHGANVRAVEAMEEDDEELMGRRGNRVPDHDTINSLMEDVIRDIASEGELVTREKVISRACKLMQISSFEASRIKHWKIQALKDLQYLVKEINMFIEATEAVTSICTLYELGQSLAGLKDKKRYEELNLGPLCKLPLVHRMFKIDGNTKDDDIHQIETADILKQLRIFRKKQSKPKVDLAEFMKYLSDHYNCESPFELGIRIHSVGLPISTLMKVSRNEHAILEQAREAIQRELEEETYERLRKIKKTVLEPVQGVASLSAAGNLDLRKKYVSMSAAEVALAVFTNAEGVFSPKMNKHIQSFLVQVSGDRLARVLFQLAICGGSLAVPQDLVPKDKAKNNQQSKKEDKAATSLPSEAKVKQYLKDNLSSNNSAITLAHIAALEKKLSKHFQVKDFPALEQGNFLDFLVKHIQLLQDALGSSLILSSSSMDLAGSGFRPSRQDVFEFIKQCGNITSTDPDELSHIESVLRSHYKVRDSRDLGHGTLQMLAKLVQLQRDLAGGGLSPVFYESALFAKQAKSSAEGGIGSVGCLGEMSKGQALASLLSCPLLEDLSQWSQWELIFKPLHGALKDFIERNAADTGLAALEVTPGLLLRITTHTGDKYFSSAASTLDPIGTAGHLVSMVVADGIDNAPTALLANHMQSSLAASVAKEDLSRADEDVSCYSTVAKFLLGCLTRIPTRTCQALLQQVFLEPFSRVLGQAKSKQVLMAVAQSDPRHMNCLHRLGIVMGITDWIKDYQKKLTSPQIQHISVHTTAPVDHIKSNLMDSESSSLSALNMSEDEYLEDNIMDTSFASSQLNHSLQQVNGEHEEEAEEEEDGEELYEFASVPNGETSDVSSEVEGGQSEEQSELSDSNENETAGCQSETTLDVHRALIEEIRKNEFGIGVELNAAGQKLMKVQQDRLGRSLDRLSTELYSKDTHFVLELIQNADDNSYPSEAGVVPALAFVVEKDCITVLNNETGFQEKNIRAICDVGRSTKGKHKYGYIGQKGIGFKSVFKVTDCPEIHSNGFHLYFNKTCGPMGYILPHWTEDEKPLEAQLKDFNQQSWTTKISLPLRSESHQTRNLFHDVHPSLLLFLHRLRSITIYNQSEKRHVTMTRKDLSHNVLEVEHTEGIERWLVVKTTLQPKKIKGDVESTELALAFQLGTNDTGSEIVCQPEKQPVFAYLPLRSFGFRFIIQGDFDIPSSREDVDRDSSWNQWLRSEIPQLFLQAMEVFTNHPEFRGMKGLCQFLQFIPLPDEVLDFFKPVAGQIIQLLKGKAFLPTLSSDGKVVYKLPSQVAVCQDTVIRDVIGGDELERHLSLSYLHPGLSPAPPTSLLSHLGVRYLRGSDVTTVTTAMAKELMRAGSIHSEGGLHQLARLLVCNFRAMEQGYGEVDSILQSLKDLPIIPLADGRLVALNGEGVFFPMEENKTKKKKSVAQTGPLSALYKDVNVVHPSLLSCVDPLESQQVRELLRKLGVHELEPQELLEQHIYPSIQNNKWKSKPEAVVVSYLVFIKQHSSSSREYSDTAVPVLTNKGLRVPQLDRVHYSEEYGNINLAEKLPGNNWILLSPCYVQTDGDVAGWRELFSSLGVRDGLIIRKERRTLTANELASSPWSMESTTWYQNPGEDCVIDDYPCEEFHALATAQVQGPGILQQRMTLLELLSTNWDTGHCYSQYLTAQVIDSDGRPTRKTKSSFYHYLCRLEWVPAYRLLEVQKLERKYLCPNSVYLTSPDISSLLGTHVFYVDMDPSEFSRALGMRQTISVDALINYLKEWCVRPQSDDPEQRLAEDESEGANFTSTVQHIHNVYTYLHTNCPQSILKELFQHTPAVFIEYNRRNDGWCSGRFYHLKEVCWTDPTSMFQRYKQLTHGSDSPFQEPKVLAPFYHPLEGMKDFFMRLLNVDDSPNMKQYVGLLELICSSSPIPTAEVLQDVSVLYARLAQKCKVQLSGDLDNMPQLDPNYCSTLKGMVSDKRVFPTKENTWVSLARKPMIADNKEMEKIFKPHKQVCLLNLPPAEKKTAHKSKTGTFGEQTNTMPAFNEVDRFTFMEICGIRQLSHCVNTTPDTESLRPCPPMQAMVRSVIPYIQRFLYHHDELAEVYKELVDDNIGEKIKRLSFAQVGKLYIRYQLDVADGEYPVLEIQDVICLLKDKKELYIQKDHLSARLDICRELVKLFCTESGHRKELMHFLSGLITSLNDPGALKRFLNKDDTRELPSEEEKWEVPEPPKPEIPLDRAPSRCNSSIGSPEEPSRPPQADGEQTLACWPPRASLFNTGSSRTGQSDGGVVEAVMKMWPPPAPPKDRDPEREFIQRGSSHGIPQSPSSSSSSFEGNQPIKSTSSRPSDQPDLQRAVSHPGQYNTAAAAAAVNTSIPLPPERSQQSETTEHHKAEAGEESLKAPRAAQSPPSAQPAETASEQPAPNSLSVPEAVVLPSTFQGMADIQRPPLNLDFPLWNKALPLQTTLEDMELNCQRPSTVVLSEDPGDVAAIGEWGEQLVNSFLCHWRDSGDPERPSNILWCNQSGESGQPYDFKLTFGPEGGENGGVVYVEVKSTIKKEKSFIHLSANELHFALKEKERYHIYRVYSAGDALNVRLCRIQNLAQHLHTKDVALYLFV</sequence>
<feature type="region of interest" description="Disordered" evidence="3">
    <location>
        <begin position="2691"/>
        <end position="2745"/>
    </location>
</feature>
<feature type="domain" description="HTH OST-type" evidence="4">
    <location>
        <begin position="203"/>
        <end position="278"/>
    </location>
</feature>
<keyword evidence="1" id="KW-0221">Differentiation</keyword>
<dbReference type="InterPro" id="IPR041966">
    <property type="entry name" value="LOTUS-like"/>
</dbReference>
<dbReference type="Gene3D" id="3.30.565.10">
    <property type="entry name" value="Histidine kinase-like ATPase, C-terminal domain"/>
    <property type="match status" value="1"/>
</dbReference>
<name>A0AAV1PG05_SCOSC</name>
<keyword evidence="2" id="KW-0175">Coiled coil</keyword>
<evidence type="ECO:0000313" key="6">
    <source>
        <dbReference type="Proteomes" id="UP001314229"/>
    </source>
</evidence>
<dbReference type="InterPro" id="IPR052957">
    <property type="entry name" value="Auxin_embryo_med"/>
</dbReference>
<feature type="domain" description="HTH OST-type" evidence="4">
    <location>
        <begin position="113"/>
        <end position="188"/>
    </location>
</feature>
<evidence type="ECO:0000259" key="4">
    <source>
        <dbReference type="PROSITE" id="PS51644"/>
    </source>
</evidence>
<evidence type="ECO:0000313" key="5">
    <source>
        <dbReference type="EMBL" id="CAK6970629.1"/>
    </source>
</evidence>
<feature type="region of interest" description="Disordered" evidence="3">
    <location>
        <begin position="2854"/>
        <end position="2906"/>
    </location>
</feature>
<dbReference type="Pfam" id="PF12872">
    <property type="entry name" value="OST-HTH"/>
    <property type="match status" value="3"/>
</dbReference>
<comment type="caution">
    <text evidence="5">The sequence shown here is derived from an EMBL/GenBank/DDBJ whole genome shotgun (WGS) entry which is preliminary data.</text>
</comment>
<evidence type="ECO:0000256" key="2">
    <source>
        <dbReference type="SAM" id="Coils"/>
    </source>
</evidence>
<dbReference type="InterPro" id="IPR058210">
    <property type="entry name" value="SACS/Nov_dom"/>
</dbReference>
<feature type="compositionally biased region" description="Low complexity" evidence="3">
    <location>
        <begin position="2797"/>
        <end position="2812"/>
    </location>
</feature>
<dbReference type="Proteomes" id="UP001314229">
    <property type="component" value="Unassembled WGS sequence"/>
</dbReference>
<evidence type="ECO:0000256" key="3">
    <source>
        <dbReference type="SAM" id="MobiDB-lite"/>
    </source>
</evidence>
<feature type="compositionally biased region" description="Acidic residues" evidence="3">
    <location>
        <begin position="1350"/>
        <end position="1359"/>
    </location>
</feature>
<feature type="compositionally biased region" description="Low complexity" evidence="3">
    <location>
        <begin position="1337"/>
        <end position="1349"/>
    </location>
</feature>
<dbReference type="SUPFAM" id="SSF55874">
    <property type="entry name" value="ATPase domain of HSP90 chaperone/DNA topoisomerase II/histidine kinase"/>
    <property type="match status" value="1"/>
</dbReference>
<feature type="region of interest" description="Disordered" evidence="3">
    <location>
        <begin position="835"/>
        <end position="856"/>
    </location>
</feature>
<proteinExistence type="predicted"/>
<dbReference type="PANTHER" id="PTHR32387:SF0">
    <property type="entry name" value="PROTEIN NO VEIN"/>
    <property type="match status" value="1"/>
</dbReference>
<feature type="compositionally biased region" description="Polar residues" evidence="3">
    <location>
        <begin position="2854"/>
        <end position="2866"/>
    </location>
</feature>
<keyword evidence="6" id="KW-1185">Reference proteome</keyword>
<feature type="compositionally biased region" description="Basic and acidic residues" evidence="3">
    <location>
        <begin position="2691"/>
        <end position="2721"/>
    </location>
</feature>
<dbReference type="PANTHER" id="PTHR32387">
    <property type="entry name" value="WU:FJ29H11"/>
    <property type="match status" value="1"/>
</dbReference>
<accession>A0AAV1PG05</accession>
<feature type="compositionally biased region" description="Polar residues" evidence="3">
    <location>
        <begin position="2896"/>
        <end position="2906"/>
    </location>
</feature>
<feature type="region of interest" description="Disordered" evidence="3">
    <location>
        <begin position="1302"/>
        <end position="1368"/>
    </location>
</feature>
<dbReference type="Gene3D" id="3.30.420.610">
    <property type="entry name" value="LOTUS domain-like"/>
    <property type="match status" value="3"/>
</dbReference>
<reference evidence="5 6" key="1">
    <citation type="submission" date="2024-01" db="EMBL/GenBank/DDBJ databases">
        <authorList>
            <person name="Alioto T."/>
            <person name="Alioto T."/>
            <person name="Gomez Garrido J."/>
        </authorList>
    </citation>
    <scope>NUCLEOTIDE SEQUENCE [LARGE SCALE GENOMIC DNA]</scope>
</reference>
<feature type="compositionally biased region" description="Basic and acidic residues" evidence="3">
    <location>
        <begin position="2867"/>
        <end position="2881"/>
    </location>
</feature>
<dbReference type="Pfam" id="PF25794">
    <property type="entry name" value="SACS"/>
    <property type="match status" value="1"/>
</dbReference>
<feature type="compositionally biased region" description="Acidic residues" evidence="3">
    <location>
        <begin position="1312"/>
        <end position="1326"/>
    </location>
</feature>
<organism evidence="5 6">
    <name type="scientific">Scomber scombrus</name>
    <name type="common">Atlantic mackerel</name>
    <name type="synonym">Scomber vernalis</name>
    <dbReference type="NCBI Taxonomy" id="13677"/>
    <lineage>
        <taxon>Eukaryota</taxon>
        <taxon>Metazoa</taxon>
        <taxon>Chordata</taxon>
        <taxon>Craniata</taxon>
        <taxon>Vertebrata</taxon>
        <taxon>Euteleostomi</taxon>
        <taxon>Actinopterygii</taxon>
        <taxon>Neopterygii</taxon>
        <taxon>Teleostei</taxon>
        <taxon>Neoteleostei</taxon>
        <taxon>Acanthomorphata</taxon>
        <taxon>Pelagiaria</taxon>
        <taxon>Scombriformes</taxon>
        <taxon>Scombridae</taxon>
        <taxon>Scomber</taxon>
    </lineage>
</organism>
<feature type="compositionally biased region" description="Basic and acidic residues" evidence="3">
    <location>
        <begin position="2784"/>
        <end position="2794"/>
    </location>
</feature>
<feature type="region of interest" description="Disordered" evidence="3">
    <location>
        <begin position="271"/>
        <end position="313"/>
    </location>
</feature>
<feature type="coiled-coil region" evidence="2">
    <location>
        <begin position="716"/>
        <end position="743"/>
    </location>
</feature>
<dbReference type="InterPro" id="IPR036890">
    <property type="entry name" value="HATPase_C_sf"/>
</dbReference>
<dbReference type="InterPro" id="IPR024975">
    <property type="entry name" value="NOV_C"/>
</dbReference>
<dbReference type="InterPro" id="IPR025605">
    <property type="entry name" value="OST-HTH/LOTUS_dom"/>
</dbReference>
<feature type="compositionally biased region" description="Low complexity" evidence="3">
    <location>
        <begin position="2882"/>
        <end position="2895"/>
    </location>
</feature>
<feature type="compositionally biased region" description="Polar residues" evidence="3">
    <location>
        <begin position="2813"/>
        <end position="2827"/>
    </location>
</feature>
<dbReference type="GO" id="GO:0030154">
    <property type="term" value="P:cell differentiation"/>
    <property type="evidence" value="ECO:0007669"/>
    <property type="project" value="UniProtKB-KW"/>
</dbReference>
<feature type="compositionally biased region" description="Basic and acidic residues" evidence="3">
    <location>
        <begin position="835"/>
        <end position="852"/>
    </location>
</feature>
<dbReference type="NCBIfam" id="NF047352">
    <property type="entry name" value="P_loop_sacsin"/>
    <property type="match status" value="1"/>
</dbReference>
<dbReference type="EMBL" id="CAWUFR010000161">
    <property type="protein sequence ID" value="CAK6970629.1"/>
    <property type="molecule type" value="Genomic_DNA"/>
</dbReference>